<dbReference type="InterPro" id="IPR019734">
    <property type="entry name" value="TPR_rpt"/>
</dbReference>
<organism evidence="1">
    <name type="scientific">marine metagenome</name>
    <dbReference type="NCBI Taxonomy" id="408172"/>
    <lineage>
        <taxon>unclassified sequences</taxon>
        <taxon>metagenomes</taxon>
        <taxon>ecological metagenomes</taxon>
    </lineage>
</organism>
<reference evidence="1" key="1">
    <citation type="submission" date="2018-05" db="EMBL/GenBank/DDBJ databases">
        <authorList>
            <person name="Lanie J.A."/>
            <person name="Ng W.-L."/>
            <person name="Kazmierczak K.M."/>
            <person name="Andrzejewski T.M."/>
            <person name="Davidsen T.M."/>
            <person name="Wayne K.J."/>
            <person name="Tettelin H."/>
            <person name="Glass J.I."/>
            <person name="Rusch D."/>
            <person name="Podicherti R."/>
            <person name="Tsui H.-C.T."/>
            <person name="Winkler M.E."/>
        </authorList>
    </citation>
    <scope>NUCLEOTIDE SEQUENCE</scope>
</reference>
<dbReference type="InterPro" id="IPR011990">
    <property type="entry name" value="TPR-like_helical_dom_sf"/>
</dbReference>
<evidence type="ECO:0000313" key="1">
    <source>
        <dbReference type="EMBL" id="SUZ65871.1"/>
    </source>
</evidence>
<gene>
    <name evidence="1" type="ORF">METZ01_LOCUS18725</name>
</gene>
<evidence type="ECO:0008006" key="2">
    <source>
        <dbReference type="Google" id="ProtNLM"/>
    </source>
</evidence>
<protein>
    <recommendedName>
        <fullName evidence="2">MalT-like TPR region domain-containing protein</fullName>
    </recommendedName>
</protein>
<dbReference type="PANTHER" id="PTHR45588:SF1">
    <property type="entry name" value="WW DOMAIN-CONTAINING PROTEIN"/>
    <property type="match status" value="1"/>
</dbReference>
<sequence>MKQLSNLLGLVIAISIAPLGMTQEIDYPDSFNEPMALFDKAMGDFHFPISSSNKLAQAYFNQGFQLMYAFAKQDAARSFHAAHLADPNCAICYWGEAWTWGSYLNGAMTVADAPRARFALQQALTRIDSASKKESDMIQTLRARYVENFDPETRREQDQDYAAAMSQLADTYPNDLHIATLYADALFLLEERRGYRSLDDPNVIRLHKVLLGVLEKDIKHPGACHLLVHATESTTTPELAAPCARFLGDTIPGASHINHMPSHTWNEMGLWHDAVRANTKAWHSDQKAASGEGIAIYPTHNLTMLYYAATMGGESATAIQAAKDLAKLNRNTAMLSLALVRFGRFDEIKALTESPTGIINISMYDFAQGYAALKDGDITKAKETANALWELTETTNARFRFHDGKDILGTMAGILEGEIAWSEGSMEAALEAFQTATEYYDNLNYDEPEPLPFSPRHWSGAAYLEIEEYDKAAETYRQDLDDHPHNFWALFGMLQALGLLGQDDSVIEQDFEKTSQHADIWLSHTKF</sequence>
<dbReference type="SUPFAM" id="SSF48452">
    <property type="entry name" value="TPR-like"/>
    <property type="match status" value="1"/>
</dbReference>
<proteinExistence type="predicted"/>
<dbReference type="EMBL" id="UINC01000970">
    <property type="protein sequence ID" value="SUZ65871.1"/>
    <property type="molecule type" value="Genomic_DNA"/>
</dbReference>
<dbReference type="AlphaFoldDB" id="A0A381PFT4"/>
<accession>A0A381PFT4</accession>
<name>A0A381PFT4_9ZZZZ</name>
<dbReference type="Gene3D" id="1.25.40.10">
    <property type="entry name" value="Tetratricopeptide repeat domain"/>
    <property type="match status" value="1"/>
</dbReference>
<dbReference type="PANTHER" id="PTHR45588">
    <property type="entry name" value="TPR DOMAIN-CONTAINING PROTEIN"/>
    <property type="match status" value="1"/>
</dbReference>
<dbReference type="PROSITE" id="PS50005">
    <property type="entry name" value="TPR"/>
    <property type="match status" value="1"/>
</dbReference>